<name>A0ACC5VYE6_9GAMM</name>
<evidence type="ECO:0000313" key="2">
    <source>
        <dbReference type="Proteomes" id="UP001319846"/>
    </source>
</evidence>
<dbReference type="EMBL" id="JABYQT010000013">
    <property type="protein sequence ID" value="MBZ5488894.1"/>
    <property type="molecule type" value="Genomic_DNA"/>
</dbReference>
<accession>A0ACC5VYE6</accession>
<gene>
    <name evidence="1" type="ORF">HW452_15325</name>
</gene>
<sequence>MSNAMRILSLLTLGASLVLSGCQGDDAEQSWVAYHQQIAKDLSSSPIERAAIDNIGAFPPQRERLIPVEETREGMLNIYALRECQITSLIAARNNQLGRVAPPSQHWLYERELWQRLDTCLNSDIPDGLSSEHRARLEQLTQLKTEQLPAVSWNALMGSEEWERSFSRASSALDIGMLPSIDQPLAAIRYLQQMMDTQFSHRWQQDSSRLENHLKGLHQRPLTAEFLRTLMLATQRLNEASAYLVNHDPQSAVCLSAWESASLDQFEQNAKTWLDAVNRLITSQTIEPPDAISHYRERWLSLENDQAPWPAYQKARAHHEATRSTYPQCADD</sequence>
<proteinExistence type="predicted"/>
<comment type="caution">
    <text evidence="1">The sequence shown here is derived from an EMBL/GenBank/DDBJ whole genome shotgun (WGS) entry which is preliminary data.</text>
</comment>
<protein>
    <submittedName>
        <fullName evidence="1">DUF3080 family protein</fullName>
    </submittedName>
</protein>
<dbReference type="Proteomes" id="UP001319846">
    <property type="component" value="Unassembled WGS sequence"/>
</dbReference>
<keyword evidence="2" id="KW-1185">Reference proteome</keyword>
<evidence type="ECO:0000313" key="1">
    <source>
        <dbReference type="EMBL" id="MBZ5488894.1"/>
    </source>
</evidence>
<organism evidence="1 2">
    <name type="scientific">Vreelandella aquamarina</name>
    <dbReference type="NCBI Taxonomy" id="77097"/>
    <lineage>
        <taxon>Bacteria</taxon>
        <taxon>Pseudomonadati</taxon>
        <taxon>Pseudomonadota</taxon>
        <taxon>Gammaproteobacteria</taxon>
        <taxon>Oceanospirillales</taxon>
        <taxon>Halomonadaceae</taxon>
        <taxon>Vreelandella</taxon>
    </lineage>
</organism>
<reference evidence="1" key="1">
    <citation type="submission" date="2020-06" db="EMBL/GenBank/DDBJ databases">
        <title>Whole Genome Sequence of Halomonas aquamarina MB598.</title>
        <authorList>
            <person name="Pervaiz M."/>
            <person name="Fariq A."/>
            <person name="Yasmin A."/>
            <person name="Welch M."/>
        </authorList>
    </citation>
    <scope>NUCLEOTIDE SEQUENCE</scope>
    <source>
        <strain evidence="1">MB598</strain>
    </source>
</reference>